<evidence type="ECO:0008006" key="4">
    <source>
        <dbReference type="Google" id="ProtNLM"/>
    </source>
</evidence>
<evidence type="ECO:0000313" key="2">
    <source>
        <dbReference type="EMBL" id="SDB46495.1"/>
    </source>
</evidence>
<evidence type="ECO:0000256" key="1">
    <source>
        <dbReference type="SAM" id="Phobius"/>
    </source>
</evidence>
<reference evidence="2" key="1">
    <citation type="submission" date="2016-10" db="EMBL/GenBank/DDBJ databases">
        <authorList>
            <person name="de Groot N.N."/>
        </authorList>
    </citation>
    <scope>NUCLEOTIDE SEQUENCE [LARGE SCALE GENOMIC DNA]</scope>
    <source>
        <strain evidence="2">CGMCC 1.10824</strain>
    </source>
</reference>
<dbReference type="RefSeq" id="WP_176754959.1">
    <property type="nucleotide sequence ID" value="NZ_FMXN01000011.1"/>
</dbReference>
<dbReference type="Proteomes" id="UP000199626">
    <property type="component" value="Unassembled WGS sequence"/>
</dbReference>
<dbReference type="AlphaFoldDB" id="A0A1G6DNW0"/>
<keyword evidence="1" id="KW-1133">Transmembrane helix</keyword>
<sequence length="157" mass="18066">MTLQAPIHDIVVAPAAHWWPLAPGWYLLGLVAITVGLIAMIGWARRYLRLRPRRLAIQQLQQQAPTRVTEITLLLKQAALAYHSHAAMGVWWEFLAKQLPPSLRQTYQPLLQNLATISYQPQSQQQTWVEPYREFALVWLQQALPPRHPNMTEPGHD</sequence>
<accession>A0A1G6DNW0</accession>
<organism evidence="2 3">
    <name type="scientific">Pseudidiomarina indica</name>
    <dbReference type="NCBI Taxonomy" id="1159017"/>
    <lineage>
        <taxon>Bacteria</taxon>
        <taxon>Pseudomonadati</taxon>
        <taxon>Pseudomonadota</taxon>
        <taxon>Gammaproteobacteria</taxon>
        <taxon>Alteromonadales</taxon>
        <taxon>Idiomarinaceae</taxon>
        <taxon>Pseudidiomarina</taxon>
    </lineage>
</organism>
<dbReference type="STRING" id="1159017.SAMN02927930_01798"/>
<dbReference type="InterPro" id="IPR025489">
    <property type="entry name" value="DUF4381"/>
</dbReference>
<evidence type="ECO:0000313" key="3">
    <source>
        <dbReference type="Proteomes" id="UP000199626"/>
    </source>
</evidence>
<name>A0A1G6DNW0_9GAMM</name>
<gene>
    <name evidence="2" type="ORF">SAMN02927930_01798</name>
</gene>
<feature type="transmembrane region" description="Helical" evidence="1">
    <location>
        <begin position="24"/>
        <end position="44"/>
    </location>
</feature>
<protein>
    <recommendedName>
        <fullName evidence="4">DUF4381 domain-containing protein</fullName>
    </recommendedName>
</protein>
<proteinExistence type="predicted"/>
<keyword evidence="1" id="KW-0472">Membrane</keyword>
<dbReference type="Pfam" id="PF14316">
    <property type="entry name" value="DUF4381"/>
    <property type="match status" value="1"/>
</dbReference>
<dbReference type="EMBL" id="FMXN01000011">
    <property type="protein sequence ID" value="SDB46495.1"/>
    <property type="molecule type" value="Genomic_DNA"/>
</dbReference>
<keyword evidence="1" id="KW-0812">Transmembrane</keyword>
<keyword evidence="3" id="KW-1185">Reference proteome</keyword>